<evidence type="ECO:0000313" key="2">
    <source>
        <dbReference type="EMBL" id="EIW76815.1"/>
    </source>
</evidence>
<dbReference type="PANTHER" id="PTHR39474">
    <property type="entry name" value="UNNAMED PRODUCT"/>
    <property type="match status" value="1"/>
</dbReference>
<dbReference type="KEGG" id="cput:CONPUDRAFT_157970"/>
<dbReference type="RefSeq" id="XP_007773143.1">
    <property type="nucleotide sequence ID" value="XM_007774953.1"/>
</dbReference>
<gene>
    <name evidence="2" type="ORF">CONPUDRAFT_157970</name>
</gene>
<proteinExistence type="predicted"/>
<sequence length="90" mass="9864">MSETNPSIPLLPAPGPASLDDPNTPQVPINSAESVKLDALGPMVVNPDGTLSRIANWDKMTEEERERTLRVVTARNRIRIAQQAKKESMT</sequence>
<name>A0A5M3MDX9_CONPW</name>
<reference evidence="3" key="1">
    <citation type="journal article" date="2012" name="Science">
        <title>The Paleozoic origin of enzymatic lignin decomposition reconstructed from 31 fungal genomes.</title>
        <authorList>
            <person name="Floudas D."/>
            <person name="Binder M."/>
            <person name="Riley R."/>
            <person name="Barry K."/>
            <person name="Blanchette R.A."/>
            <person name="Henrissat B."/>
            <person name="Martinez A.T."/>
            <person name="Otillar R."/>
            <person name="Spatafora J.W."/>
            <person name="Yadav J.S."/>
            <person name="Aerts A."/>
            <person name="Benoit I."/>
            <person name="Boyd A."/>
            <person name="Carlson A."/>
            <person name="Copeland A."/>
            <person name="Coutinho P.M."/>
            <person name="de Vries R.P."/>
            <person name="Ferreira P."/>
            <person name="Findley K."/>
            <person name="Foster B."/>
            <person name="Gaskell J."/>
            <person name="Glotzer D."/>
            <person name="Gorecki P."/>
            <person name="Heitman J."/>
            <person name="Hesse C."/>
            <person name="Hori C."/>
            <person name="Igarashi K."/>
            <person name="Jurgens J.A."/>
            <person name="Kallen N."/>
            <person name="Kersten P."/>
            <person name="Kohler A."/>
            <person name="Kuees U."/>
            <person name="Kumar T.K.A."/>
            <person name="Kuo A."/>
            <person name="LaButti K."/>
            <person name="Larrondo L.F."/>
            <person name="Lindquist E."/>
            <person name="Ling A."/>
            <person name="Lombard V."/>
            <person name="Lucas S."/>
            <person name="Lundell T."/>
            <person name="Martin R."/>
            <person name="McLaughlin D.J."/>
            <person name="Morgenstern I."/>
            <person name="Morin E."/>
            <person name="Murat C."/>
            <person name="Nagy L.G."/>
            <person name="Nolan M."/>
            <person name="Ohm R.A."/>
            <person name="Patyshakuliyeva A."/>
            <person name="Rokas A."/>
            <person name="Ruiz-Duenas F.J."/>
            <person name="Sabat G."/>
            <person name="Salamov A."/>
            <person name="Samejima M."/>
            <person name="Schmutz J."/>
            <person name="Slot J.C."/>
            <person name="St John F."/>
            <person name="Stenlid J."/>
            <person name="Sun H."/>
            <person name="Sun S."/>
            <person name="Syed K."/>
            <person name="Tsang A."/>
            <person name="Wiebenga A."/>
            <person name="Young D."/>
            <person name="Pisabarro A."/>
            <person name="Eastwood D.C."/>
            <person name="Martin F."/>
            <person name="Cullen D."/>
            <person name="Grigoriev I.V."/>
            <person name="Hibbett D.S."/>
        </authorList>
    </citation>
    <scope>NUCLEOTIDE SEQUENCE [LARGE SCALE GENOMIC DNA]</scope>
    <source>
        <strain evidence="3">RWD-64-598 SS2</strain>
    </source>
</reference>
<dbReference type="OrthoDB" id="4590138at2759"/>
<keyword evidence="3" id="KW-1185">Reference proteome</keyword>
<dbReference type="Proteomes" id="UP000053558">
    <property type="component" value="Unassembled WGS sequence"/>
</dbReference>
<organism evidence="2 3">
    <name type="scientific">Coniophora puteana (strain RWD-64-598)</name>
    <name type="common">Brown rot fungus</name>
    <dbReference type="NCBI Taxonomy" id="741705"/>
    <lineage>
        <taxon>Eukaryota</taxon>
        <taxon>Fungi</taxon>
        <taxon>Dikarya</taxon>
        <taxon>Basidiomycota</taxon>
        <taxon>Agaricomycotina</taxon>
        <taxon>Agaricomycetes</taxon>
        <taxon>Agaricomycetidae</taxon>
        <taxon>Boletales</taxon>
        <taxon>Coniophorineae</taxon>
        <taxon>Coniophoraceae</taxon>
        <taxon>Coniophora</taxon>
    </lineage>
</organism>
<evidence type="ECO:0000313" key="3">
    <source>
        <dbReference type="Proteomes" id="UP000053558"/>
    </source>
</evidence>
<dbReference type="PANTHER" id="PTHR39474:SF1">
    <property type="entry name" value="FUNGAL SPECIFIC TRANSCRIPTION FACTOR"/>
    <property type="match status" value="1"/>
</dbReference>
<dbReference type="OMA" id="WAGMTEH"/>
<comment type="caution">
    <text evidence="2">The sequence shown here is derived from an EMBL/GenBank/DDBJ whole genome shotgun (WGS) entry which is preliminary data.</text>
</comment>
<evidence type="ECO:0000256" key="1">
    <source>
        <dbReference type="SAM" id="MobiDB-lite"/>
    </source>
</evidence>
<protein>
    <submittedName>
        <fullName evidence="2">Uncharacterized protein</fullName>
    </submittedName>
</protein>
<dbReference type="GeneID" id="19203846"/>
<dbReference type="EMBL" id="JH711585">
    <property type="protein sequence ID" value="EIW76815.1"/>
    <property type="molecule type" value="Genomic_DNA"/>
</dbReference>
<accession>A0A5M3MDX9</accession>
<dbReference type="AlphaFoldDB" id="A0A5M3MDX9"/>
<feature type="region of interest" description="Disordered" evidence="1">
    <location>
        <begin position="1"/>
        <end position="29"/>
    </location>
</feature>